<evidence type="ECO:0000313" key="2">
    <source>
        <dbReference type="EMBL" id="BCI60090.1"/>
    </source>
</evidence>
<reference evidence="3" key="1">
    <citation type="submission" date="2020-07" db="EMBL/GenBank/DDBJ databases">
        <title>Complete genome sequencing of Clostridia bacterium strain 12CBH8.</title>
        <authorList>
            <person name="Sakamoto M."/>
            <person name="Murakami T."/>
            <person name="Mori H."/>
        </authorList>
    </citation>
    <scope>NUCLEOTIDE SEQUENCE [LARGE SCALE GENOMIC DNA]</scope>
    <source>
        <strain evidence="3">12CBH8</strain>
    </source>
</reference>
<gene>
    <name evidence="2" type="ORF">C12CBH8_07290</name>
</gene>
<protein>
    <submittedName>
        <fullName evidence="2">Zinc metallopeptidase</fullName>
    </submittedName>
</protein>
<keyword evidence="1" id="KW-1133">Transmembrane helix</keyword>
<dbReference type="KEGG" id="sman:C12CBH8_07290"/>
<dbReference type="EMBL" id="AP023321">
    <property type="protein sequence ID" value="BCI60090.1"/>
    <property type="molecule type" value="Genomic_DNA"/>
</dbReference>
<feature type="transmembrane region" description="Helical" evidence="1">
    <location>
        <begin position="137"/>
        <end position="166"/>
    </location>
</feature>
<sequence length="231" mass="24906">MPYFYIDPYYIILVIPAILLSLLAQVRVKTTFHKYSQVGNYRGLTGAQAASRILQDNGITNVAVERVGGNLTDHFDPKAMVIRLSDSVYNSSSIAAVGVAAHEAGHAVQHAVGYAPIRIRNAIVPVVNFGSALSWPLVLFGILFSYSFLINIGIILFCATLVFQIITLPVEFNASSRAMAILGSSGMLSDQELKGARSVLTAAAMTYVAAVIVSIAHLLRLLLLTRGRRGD</sequence>
<name>A0A7I8CZZ4_9FIRM</name>
<keyword evidence="1" id="KW-0472">Membrane</keyword>
<feature type="transmembrane region" description="Helical" evidence="1">
    <location>
        <begin position="6"/>
        <end position="24"/>
    </location>
</feature>
<evidence type="ECO:0000256" key="1">
    <source>
        <dbReference type="SAM" id="Phobius"/>
    </source>
</evidence>
<dbReference type="RefSeq" id="WP_090266603.1">
    <property type="nucleotide sequence ID" value="NZ_AP023321.1"/>
</dbReference>
<dbReference type="PANTHER" id="PTHR36434">
    <property type="entry name" value="MEMBRANE PROTEASE YUGP-RELATED"/>
    <property type="match status" value="1"/>
</dbReference>
<feature type="transmembrane region" description="Helical" evidence="1">
    <location>
        <begin position="199"/>
        <end position="223"/>
    </location>
</feature>
<keyword evidence="3" id="KW-1185">Reference proteome</keyword>
<evidence type="ECO:0000313" key="3">
    <source>
        <dbReference type="Proteomes" id="UP000593890"/>
    </source>
</evidence>
<organism evidence="2 3">
    <name type="scientific">Solibaculum mannosilyticum</name>
    <dbReference type="NCBI Taxonomy" id="2780922"/>
    <lineage>
        <taxon>Bacteria</taxon>
        <taxon>Bacillati</taxon>
        <taxon>Bacillota</taxon>
        <taxon>Clostridia</taxon>
        <taxon>Eubacteriales</taxon>
        <taxon>Oscillospiraceae</taxon>
        <taxon>Solibaculum</taxon>
    </lineage>
</organism>
<dbReference type="PANTHER" id="PTHR36434:SF1">
    <property type="entry name" value="MEMBRANE PROTEASE YUGP-RELATED"/>
    <property type="match status" value="1"/>
</dbReference>
<keyword evidence="1" id="KW-0812">Transmembrane</keyword>
<accession>A0A7I8CZZ4</accession>
<dbReference type="Pfam" id="PF04298">
    <property type="entry name" value="Zn_peptidase_2"/>
    <property type="match status" value="1"/>
</dbReference>
<proteinExistence type="predicted"/>
<dbReference type="InterPro" id="IPR007395">
    <property type="entry name" value="Zn_peptidase_2"/>
</dbReference>
<dbReference type="AlphaFoldDB" id="A0A7I8CZZ4"/>
<dbReference type="Proteomes" id="UP000593890">
    <property type="component" value="Chromosome"/>
</dbReference>